<reference evidence="5" key="1">
    <citation type="submission" date="2021-10" db="EMBL/GenBank/DDBJ databases">
        <title>Tropical sea cucumber genome reveals ecological adaptation and Cuvierian tubules defense mechanism.</title>
        <authorList>
            <person name="Chen T."/>
        </authorList>
    </citation>
    <scope>NUCLEOTIDE SEQUENCE</scope>
    <source>
        <strain evidence="5">Nanhai2018</strain>
        <tissue evidence="5">Muscle</tissue>
    </source>
</reference>
<dbReference type="AlphaFoldDB" id="A0A9Q1BIS8"/>
<dbReference type="GO" id="GO:0003973">
    <property type="term" value="F:(S)-2-hydroxy-acid oxidase activity"/>
    <property type="evidence" value="ECO:0007669"/>
    <property type="project" value="TreeGrafter"/>
</dbReference>
<gene>
    <name evidence="5" type="ORF">HOLleu_32476</name>
</gene>
<comment type="cofactor">
    <cofactor evidence="1">
        <name>FMN</name>
        <dbReference type="ChEBI" id="CHEBI:58210"/>
    </cofactor>
</comment>
<dbReference type="GO" id="GO:0001561">
    <property type="term" value="P:fatty acid alpha-oxidation"/>
    <property type="evidence" value="ECO:0007669"/>
    <property type="project" value="TreeGrafter"/>
</dbReference>
<dbReference type="InterPro" id="IPR000262">
    <property type="entry name" value="FMN-dep_DH"/>
</dbReference>
<protein>
    <submittedName>
        <fullName evidence="5">Hydroxyacid oxidase 2</fullName>
    </submittedName>
</protein>
<comment type="similarity">
    <text evidence="3">Belongs to the FMN-dependent alpha-hydroxy acid dehydrogenase family.</text>
</comment>
<dbReference type="PANTHER" id="PTHR10578">
    <property type="entry name" value="S -2-HYDROXY-ACID OXIDASE-RELATED"/>
    <property type="match status" value="1"/>
</dbReference>
<accession>A0A9Q1BIS8</accession>
<name>A0A9Q1BIS8_HOLLE</name>
<evidence type="ECO:0000256" key="2">
    <source>
        <dbReference type="ARBA" id="ARBA00023002"/>
    </source>
</evidence>
<dbReference type="PANTHER" id="PTHR10578:SF149">
    <property type="entry name" value="2-HYDROXYACID OXIDASE 2"/>
    <property type="match status" value="1"/>
</dbReference>
<organism evidence="5 6">
    <name type="scientific">Holothuria leucospilota</name>
    <name type="common">Black long sea cucumber</name>
    <name type="synonym">Mertensiothuria leucospilota</name>
    <dbReference type="NCBI Taxonomy" id="206669"/>
    <lineage>
        <taxon>Eukaryota</taxon>
        <taxon>Metazoa</taxon>
        <taxon>Echinodermata</taxon>
        <taxon>Eleutherozoa</taxon>
        <taxon>Echinozoa</taxon>
        <taxon>Holothuroidea</taxon>
        <taxon>Aspidochirotacea</taxon>
        <taxon>Aspidochirotida</taxon>
        <taxon>Holothuriidae</taxon>
        <taxon>Holothuria</taxon>
    </lineage>
</organism>
<dbReference type="InterPro" id="IPR013785">
    <property type="entry name" value="Aldolase_TIM"/>
</dbReference>
<evidence type="ECO:0000313" key="5">
    <source>
        <dbReference type="EMBL" id="KAJ8027350.1"/>
    </source>
</evidence>
<evidence type="ECO:0000259" key="4">
    <source>
        <dbReference type="PROSITE" id="PS51349"/>
    </source>
</evidence>
<dbReference type="InterPro" id="IPR037396">
    <property type="entry name" value="FMN_HAD"/>
</dbReference>
<evidence type="ECO:0000256" key="1">
    <source>
        <dbReference type="ARBA" id="ARBA00001917"/>
    </source>
</evidence>
<keyword evidence="2" id="KW-0560">Oxidoreductase</keyword>
<dbReference type="SUPFAM" id="SSF51395">
    <property type="entry name" value="FMN-linked oxidoreductases"/>
    <property type="match status" value="1"/>
</dbReference>
<dbReference type="Proteomes" id="UP001152320">
    <property type="component" value="Chromosome 16"/>
</dbReference>
<dbReference type="Gene3D" id="3.20.20.70">
    <property type="entry name" value="Aldolase class I"/>
    <property type="match status" value="1"/>
</dbReference>
<dbReference type="InterPro" id="IPR012133">
    <property type="entry name" value="Alpha-hydoxy_acid_DH_FMN"/>
</dbReference>
<comment type="caution">
    <text evidence="5">The sequence shown here is derived from an EMBL/GenBank/DDBJ whole genome shotgun (WGS) entry which is preliminary data.</text>
</comment>
<keyword evidence="6" id="KW-1185">Reference proteome</keyword>
<feature type="domain" description="FMN hydroxy acid dehydrogenase" evidence="4">
    <location>
        <begin position="1"/>
        <end position="205"/>
    </location>
</feature>
<dbReference type="EMBL" id="JAIZAY010000016">
    <property type="protein sequence ID" value="KAJ8027350.1"/>
    <property type="molecule type" value="Genomic_DNA"/>
</dbReference>
<evidence type="ECO:0000313" key="6">
    <source>
        <dbReference type="Proteomes" id="UP001152320"/>
    </source>
</evidence>
<dbReference type="CDD" id="cd02809">
    <property type="entry name" value="alpha_hydroxyacid_oxid_FMN"/>
    <property type="match status" value="1"/>
</dbReference>
<dbReference type="GO" id="GO:0005782">
    <property type="term" value="C:peroxisomal matrix"/>
    <property type="evidence" value="ECO:0007669"/>
    <property type="project" value="TreeGrafter"/>
</dbReference>
<dbReference type="PROSITE" id="PS51349">
    <property type="entry name" value="FMN_HYDROXY_ACID_DH_2"/>
    <property type="match status" value="1"/>
</dbReference>
<dbReference type="Pfam" id="PF01070">
    <property type="entry name" value="FMN_dh"/>
    <property type="match status" value="1"/>
</dbReference>
<sequence>MPSVTKRNKFVFTKSFLRRTGCIANLQGAKDDIAKAKSNGDTQLFHYMSDQAAWDQSWDDIAWIRSITRLPVILKGIITDENAKEAVAAGVQGIIVSAHGGRQLDGVKAPIEALPEVVDAVRDSGIEIYMDGGVRSGRDIFKALALGAKAVFIGRPAAWGLAHNGTDGVIEVIDMMKEEFIDTMSLCGCQSLGELNRSFVECKTQLCCKL</sequence>
<dbReference type="GO" id="GO:0010181">
    <property type="term" value="F:FMN binding"/>
    <property type="evidence" value="ECO:0007669"/>
    <property type="project" value="InterPro"/>
</dbReference>
<proteinExistence type="inferred from homology"/>
<dbReference type="OrthoDB" id="25826at2759"/>
<evidence type="ECO:0000256" key="3">
    <source>
        <dbReference type="ARBA" id="ARBA00024042"/>
    </source>
</evidence>